<dbReference type="RefSeq" id="WP_112303644.1">
    <property type="nucleotide sequence ID" value="NZ_QMDV01000001.1"/>
</dbReference>
<reference evidence="3 4" key="1">
    <citation type="submission" date="2018-06" db="EMBL/GenBank/DDBJ databases">
        <authorList>
            <person name="Liu Z.-W."/>
        </authorList>
    </citation>
    <scope>NUCLEOTIDE SEQUENCE [LARGE SCALE GENOMIC DNA]</scope>
    <source>
        <strain evidence="3 4">2b14</strain>
    </source>
</reference>
<dbReference type="Proteomes" id="UP000251692">
    <property type="component" value="Unassembled WGS sequence"/>
</dbReference>
<accession>A0A364RHD3</accession>
<reference evidence="3 4" key="2">
    <citation type="submission" date="2018-07" db="EMBL/GenBank/DDBJ databases">
        <title>Pontibacter sp. 2b14 genomic sequence and assembly.</title>
        <authorList>
            <person name="Du Z.-J."/>
        </authorList>
    </citation>
    <scope>NUCLEOTIDE SEQUENCE [LARGE SCALE GENOMIC DNA]</scope>
    <source>
        <strain evidence="3 4">2b14</strain>
    </source>
</reference>
<gene>
    <name evidence="3" type="ORF">DP923_00575</name>
</gene>
<feature type="region of interest" description="Disordered" evidence="1">
    <location>
        <begin position="35"/>
        <end position="63"/>
    </location>
</feature>
<organism evidence="3 4">
    <name type="scientific">Pontibacter arcticus</name>
    <dbReference type="NCBI Taxonomy" id="2080288"/>
    <lineage>
        <taxon>Bacteria</taxon>
        <taxon>Pseudomonadati</taxon>
        <taxon>Bacteroidota</taxon>
        <taxon>Cytophagia</taxon>
        <taxon>Cytophagales</taxon>
        <taxon>Hymenobacteraceae</taxon>
        <taxon>Pontibacter</taxon>
    </lineage>
</organism>
<protein>
    <submittedName>
        <fullName evidence="3">Uncharacterized protein</fullName>
    </submittedName>
</protein>
<name>A0A364RHD3_9BACT</name>
<keyword evidence="2" id="KW-0732">Signal</keyword>
<evidence type="ECO:0000313" key="4">
    <source>
        <dbReference type="Proteomes" id="UP000251692"/>
    </source>
</evidence>
<evidence type="ECO:0000313" key="3">
    <source>
        <dbReference type="EMBL" id="RAU83606.1"/>
    </source>
</evidence>
<evidence type="ECO:0000256" key="1">
    <source>
        <dbReference type="SAM" id="MobiDB-lite"/>
    </source>
</evidence>
<proteinExistence type="predicted"/>
<evidence type="ECO:0000256" key="2">
    <source>
        <dbReference type="SAM" id="SignalP"/>
    </source>
</evidence>
<feature type="signal peptide" evidence="2">
    <location>
        <begin position="1"/>
        <end position="25"/>
    </location>
</feature>
<comment type="caution">
    <text evidence="3">The sequence shown here is derived from an EMBL/GenBank/DDBJ whole genome shotgun (WGS) entry which is preliminary data.</text>
</comment>
<sequence length="63" mass="6813">MNTAEKVTKKFVLKLMALVALLVVGATFKTPPATDIAKSNMSSTTTQTSSQSMLPLYTHLVKQ</sequence>
<dbReference type="EMBL" id="QMDV01000001">
    <property type="protein sequence ID" value="RAU83606.1"/>
    <property type="molecule type" value="Genomic_DNA"/>
</dbReference>
<feature type="compositionally biased region" description="Low complexity" evidence="1">
    <location>
        <begin position="42"/>
        <end position="52"/>
    </location>
</feature>
<feature type="chain" id="PRO_5016578059" evidence="2">
    <location>
        <begin position="26"/>
        <end position="63"/>
    </location>
</feature>
<dbReference type="AlphaFoldDB" id="A0A364RHD3"/>
<keyword evidence="4" id="KW-1185">Reference proteome</keyword>